<name>A0A1H9JXS9_9GAMM</name>
<gene>
    <name evidence="1" type="ORF">SAMN03080615_03223</name>
</gene>
<dbReference type="OrthoDB" id="6114420at2"/>
<keyword evidence="2" id="KW-1185">Reference proteome</keyword>
<evidence type="ECO:0000313" key="2">
    <source>
        <dbReference type="Proteomes" id="UP000198749"/>
    </source>
</evidence>
<dbReference type="RefSeq" id="WP_091360303.1">
    <property type="nucleotide sequence ID" value="NZ_AP025284.1"/>
</dbReference>
<dbReference type="InterPro" id="IPR008023">
    <property type="entry name" value="DUF748"/>
</dbReference>
<dbReference type="InterPro" id="IPR036737">
    <property type="entry name" value="OmpA-like_sf"/>
</dbReference>
<evidence type="ECO:0000313" key="1">
    <source>
        <dbReference type="EMBL" id="SEQ91781.1"/>
    </source>
</evidence>
<reference evidence="2" key="1">
    <citation type="submission" date="2016-10" db="EMBL/GenBank/DDBJ databases">
        <authorList>
            <person name="Varghese N."/>
            <person name="Submissions S."/>
        </authorList>
    </citation>
    <scope>NUCLEOTIDE SEQUENCE [LARGE SCALE GENOMIC DNA]</scope>
    <source>
        <strain evidence="2">DSM 18887</strain>
    </source>
</reference>
<accession>A0A1H9JXS9</accession>
<protein>
    <recommendedName>
        <fullName evidence="3">DUF748 domain-containing protein</fullName>
    </recommendedName>
</protein>
<dbReference type="Proteomes" id="UP000198749">
    <property type="component" value="Unassembled WGS sequence"/>
</dbReference>
<dbReference type="EMBL" id="FOGB01000011">
    <property type="protein sequence ID" value="SEQ91781.1"/>
    <property type="molecule type" value="Genomic_DNA"/>
</dbReference>
<evidence type="ECO:0008006" key="3">
    <source>
        <dbReference type="Google" id="ProtNLM"/>
    </source>
</evidence>
<dbReference type="STRING" id="355243.SAMN03080615_03223"/>
<dbReference type="Gene3D" id="3.30.1330.60">
    <property type="entry name" value="OmpA-like domain"/>
    <property type="match status" value="1"/>
</dbReference>
<organism evidence="1 2">
    <name type="scientific">Amphritea atlantica</name>
    <dbReference type="NCBI Taxonomy" id="355243"/>
    <lineage>
        <taxon>Bacteria</taxon>
        <taxon>Pseudomonadati</taxon>
        <taxon>Pseudomonadota</taxon>
        <taxon>Gammaproteobacteria</taxon>
        <taxon>Oceanospirillales</taxon>
        <taxon>Oceanospirillaceae</taxon>
        <taxon>Amphritea</taxon>
    </lineage>
</organism>
<dbReference type="AlphaFoldDB" id="A0A1H9JXS9"/>
<sequence length="964" mass="104156">MSVKRVVRGIVIIVLVVFLGLHTAIQLGRDYAVQWLLDQGASSARIYSISVNWFTGRVALHGVSVITPDQPALRLDQLVVDLDYAALMQQRILISDLTLQGVNLFLHEQAEVEPRQFYLGPVALPGASSDKPEAPRAEPSAWQFGLAHLNISDLSWRSQLQEGDHQLRIDSAELDTFYTWQEEAITHLSIQGAINGAGFNLATQGQPLPATKRSELHLKLERLPLHSFTAPFVPELQATLTTDLTLAVVAGEQISITQSGNVQLDDFSWKQTGLDLDQQTLIWNGQTEFKMSAGKPESVMVEGELNMAALGLVADALKLQLGESRWQGHTELSFGEPGIQQVGVKGQLDMTALDVDSEASNLTLQSGTWQGDTRVNFSADGIDKVAMDGQLNMAALDLMGDDGLKLQLSSAAWQGTSGLGFNQAGADQVDVQGQLKTRQLLYQMADRMQARVNSIDWQGDGIALALQQQPITINGEKGQLKLAGVEVKALQGDQQLVTLNHAQFSDIGLSLPEKLSLGALKADGIALSPQADATLATLNLRLSDVDLAPDKAVSINRVELQDLQLNEQLSAEKQPLGVSRLQQGINNLLPSAEASNTTASSSSAAGAEPSLRVQVKELVISGDSKAMFTDNSTSPPFHSEILIDKALLQRLDSGSKAPATFDLALKVGGFTTLMLNGETDLVGGGENASWKGSLKQLELPRLSPYSIEYTGYYLQNGQLQLNSSGSLDGGKISGKNEIKIHRLEVEPADQQQMAKFSKQLSMPLGTAISVLQDSDDNIDLDVPISGSLEDPDFGLQSIVSRLAGKGLKQAAFSILLKSLQPYGTLISLAASAAKDGSFITLDPVVFAPGRAELDDYAQGYLTKIESMMTERKGMRLNICGQAVQQDQALIRAALEADNKKRDKPFTPEELAALERQQLEALAQQRSDRVKQQLTQKIPGERLFSCFPVPSLDDPQAKPSATLGL</sequence>
<dbReference type="Pfam" id="PF05359">
    <property type="entry name" value="DUF748"/>
    <property type="match status" value="2"/>
</dbReference>
<proteinExistence type="predicted"/>